<organism evidence="2 3">
    <name type="scientific">Colocasia esculenta</name>
    <name type="common">Wild taro</name>
    <name type="synonym">Arum esculentum</name>
    <dbReference type="NCBI Taxonomy" id="4460"/>
    <lineage>
        <taxon>Eukaryota</taxon>
        <taxon>Viridiplantae</taxon>
        <taxon>Streptophyta</taxon>
        <taxon>Embryophyta</taxon>
        <taxon>Tracheophyta</taxon>
        <taxon>Spermatophyta</taxon>
        <taxon>Magnoliopsida</taxon>
        <taxon>Liliopsida</taxon>
        <taxon>Araceae</taxon>
        <taxon>Aroideae</taxon>
        <taxon>Colocasieae</taxon>
        <taxon>Colocasia</taxon>
    </lineage>
</organism>
<name>A0A843WEE3_COLES</name>
<gene>
    <name evidence="2" type="ORF">Taro_035828</name>
</gene>
<dbReference type="EMBL" id="NMUH01002968">
    <property type="protein sequence ID" value="MQM03055.1"/>
    <property type="molecule type" value="Genomic_DNA"/>
</dbReference>
<protein>
    <submittedName>
        <fullName evidence="2">Uncharacterized protein</fullName>
    </submittedName>
</protein>
<evidence type="ECO:0000256" key="1">
    <source>
        <dbReference type="SAM" id="MobiDB-lite"/>
    </source>
</evidence>
<comment type="caution">
    <text evidence="2">The sequence shown here is derived from an EMBL/GenBank/DDBJ whole genome shotgun (WGS) entry which is preliminary data.</text>
</comment>
<feature type="region of interest" description="Disordered" evidence="1">
    <location>
        <begin position="43"/>
        <end position="67"/>
    </location>
</feature>
<dbReference type="AlphaFoldDB" id="A0A843WEE3"/>
<dbReference type="Proteomes" id="UP000652761">
    <property type="component" value="Unassembled WGS sequence"/>
</dbReference>
<accession>A0A843WEE3</accession>
<feature type="region of interest" description="Disordered" evidence="1">
    <location>
        <begin position="1"/>
        <end position="30"/>
    </location>
</feature>
<feature type="compositionally biased region" description="Basic residues" evidence="1">
    <location>
        <begin position="45"/>
        <end position="61"/>
    </location>
</feature>
<sequence>MSGSTFEVATADSSTSAALPESSSKAGRIAETDATVNATIELQKAHRPLSMHQRASRRLRQGQRLGQ</sequence>
<evidence type="ECO:0000313" key="2">
    <source>
        <dbReference type="EMBL" id="MQM03055.1"/>
    </source>
</evidence>
<feature type="compositionally biased region" description="Low complexity" evidence="1">
    <location>
        <begin position="13"/>
        <end position="24"/>
    </location>
</feature>
<keyword evidence="3" id="KW-1185">Reference proteome</keyword>
<evidence type="ECO:0000313" key="3">
    <source>
        <dbReference type="Proteomes" id="UP000652761"/>
    </source>
</evidence>
<proteinExistence type="predicted"/>
<reference evidence="2" key="1">
    <citation type="submission" date="2017-07" db="EMBL/GenBank/DDBJ databases">
        <title>Taro Niue Genome Assembly and Annotation.</title>
        <authorList>
            <person name="Atibalentja N."/>
            <person name="Keating K."/>
            <person name="Fields C.J."/>
        </authorList>
    </citation>
    <scope>NUCLEOTIDE SEQUENCE</scope>
    <source>
        <strain evidence="2">Niue_2</strain>
        <tissue evidence="2">Leaf</tissue>
    </source>
</reference>